<dbReference type="InterPro" id="IPR011877">
    <property type="entry name" value="Ribokinase"/>
</dbReference>
<evidence type="ECO:0000256" key="8">
    <source>
        <dbReference type="ARBA" id="ARBA00022840"/>
    </source>
</evidence>
<dbReference type="SUPFAM" id="SSF53613">
    <property type="entry name" value="Ribokinase-like"/>
    <property type="match status" value="1"/>
</dbReference>
<keyword evidence="10 12" id="KW-0630">Potassium</keyword>
<feature type="binding site" evidence="12">
    <location>
        <position position="240"/>
    </location>
    <ligand>
        <name>substrate</name>
    </ligand>
</feature>
<evidence type="ECO:0000313" key="15">
    <source>
        <dbReference type="Proteomes" id="UP000199318"/>
    </source>
</evidence>
<dbReference type="GO" id="GO:0004747">
    <property type="term" value="F:ribokinase activity"/>
    <property type="evidence" value="ECO:0007669"/>
    <property type="project" value="UniProtKB-UniRule"/>
</dbReference>
<evidence type="ECO:0000256" key="4">
    <source>
        <dbReference type="ARBA" id="ARBA00022679"/>
    </source>
</evidence>
<keyword evidence="11 12" id="KW-0119">Carbohydrate metabolism</keyword>
<reference evidence="15" key="1">
    <citation type="submission" date="2016-10" db="EMBL/GenBank/DDBJ databases">
        <authorList>
            <person name="de Groot N.N."/>
        </authorList>
    </citation>
    <scope>NUCLEOTIDE SEQUENCE [LARGE SCALE GENOMIC DNA]</scope>
    <source>
        <strain evidence="15">10nlg</strain>
    </source>
</reference>
<comment type="caution">
    <text evidence="12">Lacks conserved residue(s) required for the propagation of feature annotation.</text>
</comment>
<sequence>MRRPKVTVVGSINLDMVTKTERIPDQGETLIGGTFATFSGGKGANQAVAAARLGADTALIGAVGDDVFGKTLLDKLAKESLFLDGVEPVTDMSTGVATILLSGGDNRIIVTPGANSTVDRRSIDRNEERLKMSDAVLVQMEIPLDTIAYLVNQCADWGVPVIVNPAPAAELDKQTWMKAAWITPNETEFAQLFQCDDTQELERKLIVTKGAGGTLFYQTDQKITVPAFAADVVDTTGAGDTFNGALTVALAEKQKMYDAVKFANAAASLSVRVFGAQEGMPDREAVEKLLKEEG</sequence>
<evidence type="ECO:0000256" key="9">
    <source>
        <dbReference type="ARBA" id="ARBA00022842"/>
    </source>
</evidence>
<dbReference type="CDD" id="cd01174">
    <property type="entry name" value="ribokinase"/>
    <property type="match status" value="1"/>
</dbReference>
<dbReference type="RefSeq" id="WP_093073005.1">
    <property type="nucleotide sequence ID" value="NZ_FOGV01000013.1"/>
</dbReference>
<feature type="binding site" evidence="12">
    <location>
        <position position="141"/>
    </location>
    <ligand>
        <name>substrate</name>
    </ligand>
</feature>
<evidence type="ECO:0000256" key="6">
    <source>
        <dbReference type="ARBA" id="ARBA00022741"/>
    </source>
</evidence>
<keyword evidence="4 12" id="KW-0808">Transferase</keyword>
<keyword evidence="5 12" id="KW-0479">Metal-binding</keyword>
<feature type="binding site" evidence="12">
    <location>
        <position position="236"/>
    </location>
    <ligand>
        <name>K(+)</name>
        <dbReference type="ChEBI" id="CHEBI:29103"/>
    </ligand>
</feature>
<protein>
    <recommendedName>
        <fullName evidence="3 12">Ribokinase</fullName>
        <shortName evidence="12">RK</shortName>
        <ecNumber evidence="2 12">2.7.1.15</ecNumber>
    </recommendedName>
</protein>
<evidence type="ECO:0000256" key="3">
    <source>
        <dbReference type="ARBA" id="ARBA00016943"/>
    </source>
</evidence>
<comment type="similarity">
    <text evidence="12">Belongs to the carbohydrate kinase PfkB family. Ribokinase subfamily.</text>
</comment>
<gene>
    <name evidence="12" type="primary">rbsK</name>
    <name evidence="14" type="ORF">SAMN05444126_11346</name>
</gene>
<dbReference type="AlphaFoldDB" id="A0A1H9UAJ1"/>
<dbReference type="InterPro" id="IPR029056">
    <property type="entry name" value="Ribokinase-like"/>
</dbReference>
<comment type="caution">
    <text evidence="14">The sequence shown here is derived from an EMBL/GenBank/DDBJ whole genome shotgun (WGS) entry which is preliminary data.</text>
</comment>
<evidence type="ECO:0000256" key="5">
    <source>
        <dbReference type="ARBA" id="ARBA00022723"/>
    </source>
</evidence>
<evidence type="ECO:0000256" key="7">
    <source>
        <dbReference type="ARBA" id="ARBA00022777"/>
    </source>
</evidence>
<dbReference type="UniPathway" id="UPA00916">
    <property type="reaction ID" value="UER00889"/>
</dbReference>
<feature type="binding site" evidence="12">
    <location>
        <position position="234"/>
    </location>
    <ligand>
        <name>K(+)</name>
        <dbReference type="ChEBI" id="CHEBI:29103"/>
    </ligand>
</feature>
<dbReference type="PRINTS" id="PR00990">
    <property type="entry name" value="RIBOKINASE"/>
</dbReference>
<dbReference type="STRING" id="1464123.SAMN05444126_11346"/>
<dbReference type="EMBL" id="FOGV01000013">
    <property type="protein sequence ID" value="SES06113.1"/>
    <property type="molecule type" value="Genomic_DNA"/>
</dbReference>
<keyword evidence="9 12" id="KW-0460">Magnesium</keyword>
<keyword evidence="8 12" id="KW-0067">ATP-binding</keyword>
<dbReference type="PROSITE" id="PS00584">
    <property type="entry name" value="PFKB_KINASES_2"/>
    <property type="match status" value="1"/>
</dbReference>
<dbReference type="InterPro" id="IPR002173">
    <property type="entry name" value="Carboh/pur_kinase_PfkB_CS"/>
</dbReference>
<keyword evidence="6 12" id="KW-0547">Nucleotide-binding</keyword>
<accession>A0A1H9UAJ1</accession>
<feature type="binding site" evidence="12">
    <location>
        <begin position="13"/>
        <end position="15"/>
    </location>
    <ligand>
        <name>substrate</name>
    </ligand>
</feature>
<dbReference type="Gene3D" id="3.40.1190.20">
    <property type="match status" value="1"/>
</dbReference>
<comment type="pathway">
    <text evidence="12">Carbohydrate metabolism; D-ribose degradation; D-ribose 5-phosphate from beta-D-ribopyranose: step 2/2.</text>
</comment>
<keyword evidence="7 12" id="KW-0418">Kinase</keyword>
<feature type="binding site" evidence="12">
    <location>
        <begin position="208"/>
        <end position="213"/>
    </location>
    <ligand>
        <name>ATP</name>
        <dbReference type="ChEBI" id="CHEBI:30616"/>
    </ligand>
</feature>
<evidence type="ECO:0000256" key="12">
    <source>
        <dbReference type="HAMAP-Rule" id="MF_01987"/>
    </source>
</evidence>
<feature type="active site" description="Proton acceptor" evidence="12">
    <location>
        <position position="240"/>
    </location>
</feature>
<dbReference type="NCBIfam" id="TIGR02152">
    <property type="entry name" value="D_ribokin_bact"/>
    <property type="match status" value="1"/>
</dbReference>
<keyword evidence="12" id="KW-0963">Cytoplasm</keyword>
<evidence type="ECO:0000256" key="1">
    <source>
        <dbReference type="ARBA" id="ARBA00005380"/>
    </source>
</evidence>
<evidence type="ECO:0000259" key="13">
    <source>
        <dbReference type="Pfam" id="PF00294"/>
    </source>
</evidence>
<feature type="binding site" evidence="12">
    <location>
        <position position="185"/>
    </location>
    <ligand>
        <name>ATP</name>
        <dbReference type="ChEBI" id="CHEBI:30616"/>
    </ligand>
</feature>
<dbReference type="HAMAP" id="MF_01987">
    <property type="entry name" value="Ribokinase"/>
    <property type="match status" value="1"/>
</dbReference>
<evidence type="ECO:0000313" key="14">
    <source>
        <dbReference type="EMBL" id="SES06113.1"/>
    </source>
</evidence>
<dbReference type="InterPro" id="IPR011611">
    <property type="entry name" value="PfkB_dom"/>
</dbReference>
<feature type="binding site" evidence="12">
    <location>
        <begin position="239"/>
        <end position="240"/>
    </location>
    <ligand>
        <name>ATP</name>
        <dbReference type="ChEBI" id="CHEBI:30616"/>
    </ligand>
</feature>
<comment type="catalytic activity">
    <reaction evidence="12">
        <text>D-ribose + ATP = D-ribose 5-phosphate + ADP + H(+)</text>
        <dbReference type="Rhea" id="RHEA:13697"/>
        <dbReference type="ChEBI" id="CHEBI:15378"/>
        <dbReference type="ChEBI" id="CHEBI:30616"/>
        <dbReference type="ChEBI" id="CHEBI:47013"/>
        <dbReference type="ChEBI" id="CHEBI:78346"/>
        <dbReference type="ChEBI" id="CHEBI:456216"/>
        <dbReference type="EC" id="2.7.1.15"/>
    </reaction>
</comment>
<keyword evidence="15" id="KW-1185">Reference proteome</keyword>
<dbReference type="Pfam" id="PF00294">
    <property type="entry name" value="PfkB"/>
    <property type="match status" value="1"/>
</dbReference>
<dbReference type="Proteomes" id="UP000199318">
    <property type="component" value="Unassembled WGS sequence"/>
</dbReference>
<dbReference type="GO" id="GO:0019303">
    <property type="term" value="P:D-ribose catabolic process"/>
    <property type="evidence" value="ECO:0007669"/>
    <property type="project" value="UniProtKB-UniRule"/>
</dbReference>
<comment type="subunit">
    <text evidence="12">Homodimer.</text>
</comment>
<organism evidence="14 15">
    <name type="scientific">Salisediminibacterium halotolerans</name>
    <dbReference type="NCBI Taxonomy" id="517425"/>
    <lineage>
        <taxon>Bacteria</taxon>
        <taxon>Bacillati</taxon>
        <taxon>Bacillota</taxon>
        <taxon>Bacilli</taxon>
        <taxon>Bacillales</taxon>
        <taxon>Bacillaceae</taxon>
        <taxon>Salisediminibacterium</taxon>
    </lineage>
</organism>
<feature type="binding site" evidence="12">
    <location>
        <position position="264"/>
    </location>
    <ligand>
        <name>ATP</name>
        <dbReference type="ChEBI" id="CHEBI:30616"/>
    </ligand>
</feature>
<comment type="similarity">
    <text evidence="1">Belongs to the carbohydrate kinase pfkB family.</text>
</comment>
<name>A0A1H9UAJ1_9BACI</name>
<dbReference type="GO" id="GO:0005524">
    <property type="term" value="F:ATP binding"/>
    <property type="evidence" value="ECO:0007669"/>
    <property type="project" value="UniProtKB-UniRule"/>
</dbReference>
<feature type="binding site" evidence="12">
    <location>
        <position position="270"/>
    </location>
    <ligand>
        <name>K(+)</name>
        <dbReference type="ChEBI" id="CHEBI:29103"/>
    </ligand>
</feature>
<dbReference type="PANTHER" id="PTHR10584">
    <property type="entry name" value="SUGAR KINASE"/>
    <property type="match status" value="1"/>
</dbReference>
<comment type="subcellular location">
    <subcellularLocation>
        <location evidence="12">Cytoplasm</location>
    </subcellularLocation>
</comment>
<dbReference type="GO" id="GO:0046872">
    <property type="term" value="F:metal ion binding"/>
    <property type="evidence" value="ECO:0007669"/>
    <property type="project" value="UniProtKB-KW"/>
</dbReference>
<evidence type="ECO:0000256" key="2">
    <source>
        <dbReference type="ARBA" id="ARBA00012035"/>
    </source>
</evidence>
<dbReference type="InterPro" id="IPR002139">
    <property type="entry name" value="Ribo/fructo_kinase"/>
</dbReference>
<comment type="activity regulation">
    <text evidence="12">Activated by a monovalent cation that binds near, but not in, the active site. The most likely occupant of the site in vivo is potassium. Ion binding induces a conformational change that may alter substrate affinity.</text>
</comment>
<dbReference type="GO" id="GO:0005829">
    <property type="term" value="C:cytosol"/>
    <property type="evidence" value="ECO:0007669"/>
    <property type="project" value="TreeGrafter"/>
</dbReference>
<evidence type="ECO:0000256" key="10">
    <source>
        <dbReference type="ARBA" id="ARBA00022958"/>
    </source>
</evidence>
<comment type="function">
    <text evidence="12">Catalyzes the phosphorylation of ribose at O-5 in a reaction requiring ATP and magnesium. The resulting D-ribose-5-phosphate can then be used either for sythesis of nucleotides, histidine, and tryptophan, or as a component of the pentose phosphate pathway.</text>
</comment>
<dbReference type="EC" id="2.7.1.15" evidence="2 12"/>
<comment type="cofactor">
    <cofactor evidence="12">
        <name>Mg(2+)</name>
        <dbReference type="ChEBI" id="CHEBI:18420"/>
    </cofactor>
    <text evidence="12">Requires a divalent cation, most likely magnesium in vivo, as an electrophilic catalyst to aid phosphoryl group transfer. It is the chelate of the metal and the nucleotide that is the actual substrate.</text>
</comment>
<proteinExistence type="inferred from homology"/>
<feature type="binding site" evidence="12">
    <location>
        <begin position="41"/>
        <end position="45"/>
    </location>
    <ligand>
        <name>substrate</name>
    </ligand>
</feature>
<dbReference type="PANTHER" id="PTHR10584:SF166">
    <property type="entry name" value="RIBOKINASE"/>
    <property type="match status" value="1"/>
</dbReference>
<feature type="domain" description="Carbohydrate kinase PfkB" evidence="13">
    <location>
        <begin position="5"/>
        <end position="282"/>
    </location>
</feature>
<evidence type="ECO:0000256" key="11">
    <source>
        <dbReference type="ARBA" id="ARBA00023277"/>
    </source>
</evidence>
<dbReference type="OrthoDB" id="9775849at2"/>
<feature type="binding site" evidence="12">
    <location>
        <position position="273"/>
    </location>
    <ligand>
        <name>K(+)</name>
        <dbReference type="ChEBI" id="CHEBI:29103"/>
    </ligand>
</feature>
<feature type="binding site" evidence="12">
    <location>
        <position position="275"/>
    </location>
    <ligand>
        <name>K(+)</name>
        <dbReference type="ChEBI" id="CHEBI:29103"/>
    </ligand>
</feature>